<accession>A0A9W6ZYC7</accession>
<dbReference type="Proteomes" id="UP001165082">
    <property type="component" value="Unassembled WGS sequence"/>
</dbReference>
<evidence type="ECO:0000256" key="1">
    <source>
        <dbReference type="SAM" id="MobiDB-lite"/>
    </source>
</evidence>
<dbReference type="InterPro" id="IPR036322">
    <property type="entry name" value="WD40_repeat_dom_sf"/>
</dbReference>
<organism evidence="2 3">
    <name type="scientific">Triparma retinervis</name>
    <dbReference type="NCBI Taxonomy" id="2557542"/>
    <lineage>
        <taxon>Eukaryota</taxon>
        <taxon>Sar</taxon>
        <taxon>Stramenopiles</taxon>
        <taxon>Ochrophyta</taxon>
        <taxon>Bolidophyceae</taxon>
        <taxon>Parmales</taxon>
        <taxon>Triparmaceae</taxon>
        <taxon>Triparma</taxon>
    </lineage>
</organism>
<feature type="region of interest" description="Disordered" evidence="1">
    <location>
        <begin position="1"/>
        <end position="33"/>
    </location>
</feature>
<dbReference type="AlphaFoldDB" id="A0A9W6ZYC7"/>
<comment type="caution">
    <text evidence="2">The sequence shown here is derived from an EMBL/GenBank/DDBJ whole genome shotgun (WGS) entry which is preliminary data.</text>
</comment>
<evidence type="ECO:0000313" key="3">
    <source>
        <dbReference type="Proteomes" id="UP001165082"/>
    </source>
</evidence>
<name>A0A9W6ZYC7_9STRA</name>
<dbReference type="SUPFAM" id="SSF50978">
    <property type="entry name" value="WD40 repeat-like"/>
    <property type="match status" value="1"/>
</dbReference>
<protein>
    <submittedName>
        <fullName evidence="2">Uncharacterized protein</fullName>
    </submittedName>
</protein>
<reference evidence="2" key="1">
    <citation type="submission" date="2022-07" db="EMBL/GenBank/DDBJ databases">
        <title>Genome analysis of Parmales, a sister group of diatoms, reveals the evolutionary specialization of diatoms from phago-mixotrophs to photoautotrophs.</title>
        <authorList>
            <person name="Ban H."/>
            <person name="Sato S."/>
            <person name="Yoshikawa S."/>
            <person name="Kazumasa Y."/>
            <person name="Nakamura Y."/>
            <person name="Ichinomiya M."/>
            <person name="Saitoh K."/>
            <person name="Sato N."/>
            <person name="Blanc-Mathieu R."/>
            <person name="Endo H."/>
            <person name="Kuwata A."/>
            <person name="Ogata H."/>
        </authorList>
    </citation>
    <scope>NUCLEOTIDE SEQUENCE</scope>
</reference>
<keyword evidence="3" id="KW-1185">Reference proteome</keyword>
<proteinExistence type="predicted"/>
<feature type="non-terminal residue" evidence="2">
    <location>
        <position position="212"/>
    </location>
</feature>
<dbReference type="InterPro" id="IPR015943">
    <property type="entry name" value="WD40/YVTN_repeat-like_dom_sf"/>
</dbReference>
<dbReference type="OrthoDB" id="10250638at2759"/>
<gene>
    <name evidence="2" type="ORF">TrRE_jg11543</name>
</gene>
<dbReference type="EMBL" id="BRXZ01001020">
    <property type="protein sequence ID" value="GMH60176.1"/>
    <property type="molecule type" value="Genomic_DNA"/>
</dbReference>
<dbReference type="Gene3D" id="2.130.10.10">
    <property type="entry name" value="YVTN repeat-like/Quinoprotein amine dehydrogenase"/>
    <property type="match status" value="1"/>
</dbReference>
<evidence type="ECO:0000313" key="2">
    <source>
        <dbReference type="EMBL" id="GMH60176.1"/>
    </source>
</evidence>
<sequence length="212" mass="22058">MARGVVFQRNRGSAATLPPKATSAREKSNKGSSPFLRPVSVLSNITLGQGKAVFQVHPFLPLVASCGVSRVIQISSSEVDPADGPADGSRREGVSQILDNLETPSPTLVVDQIIPPSPTNVTLLQWSPDGCWLAAAQQNSSKVVLWNLSEGESKSVDVFDKNLTFLAFNDTNKGENELRLAAGTGKGLCAVFDVKTGAKVATAGGGGGKGGK</sequence>